<feature type="transmembrane region" description="Helical" evidence="7">
    <location>
        <begin position="241"/>
        <end position="259"/>
    </location>
</feature>
<protein>
    <submittedName>
        <fullName evidence="10">ABC transporter ATP-binding protein</fullName>
    </submittedName>
</protein>
<keyword evidence="5 7" id="KW-1133">Transmembrane helix</keyword>
<comment type="caution">
    <text evidence="10">The sequence shown here is derived from an EMBL/GenBank/DDBJ whole genome shotgun (WGS) entry which is preliminary data.</text>
</comment>
<dbReference type="GO" id="GO:0016887">
    <property type="term" value="F:ATP hydrolysis activity"/>
    <property type="evidence" value="ECO:0007669"/>
    <property type="project" value="InterPro"/>
</dbReference>
<dbReference type="InterPro" id="IPR036640">
    <property type="entry name" value="ABC1_TM_sf"/>
</dbReference>
<dbReference type="GO" id="GO:0005886">
    <property type="term" value="C:plasma membrane"/>
    <property type="evidence" value="ECO:0007669"/>
    <property type="project" value="UniProtKB-SubCell"/>
</dbReference>
<dbReference type="InterPro" id="IPR039421">
    <property type="entry name" value="Type_1_exporter"/>
</dbReference>
<evidence type="ECO:0000256" key="4">
    <source>
        <dbReference type="ARBA" id="ARBA00022840"/>
    </source>
</evidence>
<dbReference type="AlphaFoldDB" id="A0A1B9NZ07"/>
<evidence type="ECO:0000256" key="2">
    <source>
        <dbReference type="ARBA" id="ARBA00022692"/>
    </source>
</evidence>
<dbReference type="GO" id="GO:0015421">
    <property type="term" value="F:ABC-type oligopeptide transporter activity"/>
    <property type="evidence" value="ECO:0007669"/>
    <property type="project" value="TreeGrafter"/>
</dbReference>
<evidence type="ECO:0000259" key="9">
    <source>
        <dbReference type="PROSITE" id="PS50929"/>
    </source>
</evidence>
<dbReference type="RefSeq" id="WP_065611058.1">
    <property type="nucleotide sequence ID" value="NZ_CAWMPN010000009.1"/>
</dbReference>
<dbReference type="GO" id="GO:0005524">
    <property type="term" value="F:ATP binding"/>
    <property type="evidence" value="ECO:0007669"/>
    <property type="project" value="UniProtKB-KW"/>
</dbReference>
<evidence type="ECO:0000256" key="5">
    <source>
        <dbReference type="ARBA" id="ARBA00022989"/>
    </source>
</evidence>
<dbReference type="SUPFAM" id="SSF90123">
    <property type="entry name" value="ABC transporter transmembrane region"/>
    <property type="match status" value="1"/>
</dbReference>
<evidence type="ECO:0000256" key="7">
    <source>
        <dbReference type="SAM" id="Phobius"/>
    </source>
</evidence>
<dbReference type="SUPFAM" id="SSF52540">
    <property type="entry name" value="P-loop containing nucleoside triphosphate hydrolases"/>
    <property type="match status" value="1"/>
</dbReference>
<feature type="domain" description="ABC transporter" evidence="8">
    <location>
        <begin position="324"/>
        <end position="560"/>
    </location>
</feature>
<dbReference type="GO" id="GO:0030253">
    <property type="term" value="P:protein secretion by the type I secretion system"/>
    <property type="evidence" value="ECO:0007669"/>
    <property type="project" value="InterPro"/>
</dbReference>
<evidence type="ECO:0000259" key="8">
    <source>
        <dbReference type="PROSITE" id="PS50893"/>
    </source>
</evidence>
<feature type="transmembrane region" description="Helical" evidence="7">
    <location>
        <begin position="21"/>
        <end position="42"/>
    </location>
</feature>
<sequence length="566" mass="62302">MFKDKLKKSLSETKRDISFALLFSCAINFLVLTLPIYSLQLFDRVLGSSSLDTLYALLFIAVFLLTAQAVIEYFRIALLQRSGLKLDVSISSIMLSESIRQSAISKNINKQGLQDLSEIRRFLLSPSSSAIFDMPWIPLFLGILFMLHPAIGLITLSGCVIFIILAIVMMHSAKESTIESNKVAAKTTLELNDYLRNASTLKAMGMAESIGKYWNKQNHKMLGLQWVVNSRIGQLLAISRYFRTILQVLILTVGVILALQQEIGTGAIIASSIIMGRVLSPFEQAVNGWKSWFSAFKAYQRLKNFSFIEEYAAKTTLPNPKGDILFQNVGLKLPHKKEPVLQNINFKLGHGNALAILGNSGSGKSTLASLLMGIHAPSVGSIKIDGAAIHLWPEKQFGQHIGYLPQQVGLLSGTIAENICRFTEAPDKDIIAAARLTCIHELIISLPQGYDTYLEEGGSSQLSGGQKQRIALARAIFSNPSILVLDEPNSNLDPEGEIALAIVLQYCKENKITVIMISHRPGFLRQMDWVISLKEGQVQKAGPSKLFLEEMSAIDNPNSVAVPKIA</sequence>
<feature type="domain" description="ABC transmembrane type-1" evidence="9">
    <location>
        <begin position="19"/>
        <end position="294"/>
    </location>
</feature>
<dbReference type="Proteomes" id="UP000093523">
    <property type="component" value="Unassembled WGS sequence"/>
</dbReference>
<dbReference type="InterPro" id="IPR003439">
    <property type="entry name" value="ABC_transporter-like_ATP-bd"/>
</dbReference>
<dbReference type="InterPro" id="IPR027417">
    <property type="entry name" value="P-loop_NTPase"/>
</dbReference>
<keyword evidence="4 10" id="KW-0067">ATP-binding</keyword>
<dbReference type="InterPro" id="IPR017871">
    <property type="entry name" value="ABC_transporter-like_CS"/>
</dbReference>
<gene>
    <name evidence="10" type="ORF">A6E04_11800</name>
</gene>
<accession>A0A1B9NZ07</accession>
<keyword evidence="2 7" id="KW-0812">Transmembrane</keyword>
<dbReference type="SMART" id="SM00382">
    <property type="entry name" value="AAA"/>
    <property type="match status" value="1"/>
</dbReference>
<feature type="transmembrane region" description="Helical" evidence="7">
    <location>
        <begin position="153"/>
        <end position="173"/>
    </location>
</feature>
<dbReference type="Pfam" id="PF00005">
    <property type="entry name" value="ABC_tran"/>
    <property type="match status" value="1"/>
</dbReference>
<dbReference type="STRING" id="688.A6E04_11800"/>
<dbReference type="NCBIfam" id="TIGR01842">
    <property type="entry name" value="type_I_sec_PrtD"/>
    <property type="match status" value="1"/>
</dbReference>
<dbReference type="PROSITE" id="PS00211">
    <property type="entry name" value="ABC_TRANSPORTER_1"/>
    <property type="match status" value="1"/>
</dbReference>
<feature type="transmembrane region" description="Helical" evidence="7">
    <location>
        <begin position="54"/>
        <end position="74"/>
    </location>
</feature>
<name>A0A1B9NZ07_ALILO</name>
<evidence type="ECO:0000256" key="1">
    <source>
        <dbReference type="ARBA" id="ARBA00004651"/>
    </source>
</evidence>
<dbReference type="Gene3D" id="1.20.1560.10">
    <property type="entry name" value="ABC transporter type 1, transmembrane domain"/>
    <property type="match status" value="1"/>
</dbReference>
<dbReference type="PANTHER" id="PTHR43394">
    <property type="entry name" value="ATP-DEPENDENT PERMEASE MDL1, MITOCHONDRIAL"/>
    <property type="match status" value="1"/>
</dbReference>
<dbReference type="InterPro" id="IPR010128">
    <property type="entry name" value="ATPase_T1SS_PrtD-like"/>
</dbReference>
<dbReference type="InterPro" id="IPR011527">
    <property type="entry name" value="ABC1_TM_dom"/>
</dbReference>
<reference evidence="10 11" key="1">
    <citation type="submission" date="2016-06" db="EMBL/GenBank/DDBJ databases">
        <authorList>
            <person name="Kjaerup R.B."/>
            <person name="Dalgaard T.S."/>
            <person name="Juul-Madsen H.R."/>
        </authorList>
    </citation>
    <scope>NUCLEOTIDE SEQUENCE [LARGE SCALE GENOMIC DNA]</scope>
    <source>
        <strain evidence="10 11">1S159</strain>
    </source>
</reference>
<feature type="transmembrane region" description="Helical" evidence="7">
    <location>
        <begin position="130"/>
        <end position="147"/>
    </location>
</feature>
<proteinExistence type="predicted"/>
<dbReference type="OrthoDB" id="9806127at2"/>
<evidence type="ECO:0000256" key="6">
    <source>
        <dbReference type="ARBA" id="ARBA00023136"/>
    </source>
</evidence>
<dbReference type="PROSITE" id="PS50929">
    <property type="entry name" value="ABC_TM1F"/>
    <property type="match status" value="1"/>
</dbReference>
<keyword evidence="6 7" id="KW-0472">Membrane</keyword>
<dbReference type="GO" id="GO:0030256">
    <property type="term" value="C:type I protein secretion system complex"/>
    <property type="evidence" value="ECO:0007669"/>
    <property type="project" value="InterPro"/>
</dbReference>
<dbReference type="InterPro" id="IPR003593">
    <property type="entry name" value="AAA+_ATPase"/>
</dbReference>
<evidence type="ECO:0000313" key="11">
    <source>
        <dbReference type="Proteomes" id="UP000093523"/>
    </source>
</evidence>
<comment type="subcellular location">
    <subcellularLocation>
        <location evidence="1">Cell membrane</location>
        <topology evidence="1">Multi-pass membrane protein</topology>
    </subcellularLocation>
</comment>
<dbReference type="PROSITE" id="PS50893">
    <property type="entry name" value="ABC_TRANSPORTER_2"/>
    <property type="match status" value="1"/>
</dbReference>
<dbReference type="Pfam" id="PF00664">
    <property type="entry name" value="ABC_membrane"/>
    <property type="match status" value="1"/>
</dbReference>
<organism evidence="10 11">
    <name type="scientific">Aliivibrio logei</name>
    <name type="common">Vibrio logei</name>
    <dbReference type="NCBI Taxonomy" id="688"/>
    <lineage>
        <taxon>Bacteria</taxon>
        <taxon>Pseudomonadati</taxon>
        <taxon>Pseudomonadota</taxon>
        <taxon>Gammaproteobacteria</taxon>
        <taxon>Vibrionales</taxon>
        <taxon>Vibrionaceae</taxon>
        <taxon>Aliivibrio</taxon>
    </lineage>
</organism>
<dbReference type="EMBL" id="MAJU01000009">
    <property type="protein sequence ID" value="OCH21221.1"/>
    <property type="molecule type" value="Genomic_DNA"/>
</dbReference>
<evidence type="ECO:0000313" key="10">
    <source>
        <dbReference type="EMBL" id="OCH21221.1"/>
    </source>
</evidence>
<keyword evidence="3" id="KW-0547">Nucleotide-binding</keyword>
<dbReference type="PANTHER" id="PTHR43394:SF1">
    <property type="entry name" value="ATP-BINDING CASSETTE SUB-FAMILY B MEMBER 10, MITOCHONDRIAL"/>
    <property type="match status" value="1"/>
</dbReference>
<dbReference type="Gene3D" id="3.40.50.300">
    <property type="entry name" value="P-loop containing nucleotide triphosphate hydrolases"/>
    <property type="match status" value="1"/>
</dbReference>
<evidence type="ECO:0000256" key="3">
    <source>
        <dbReference type="ARBA" id="ARBA00022741"/>
    </source>
</evidence>